<name>A0ABN9PUP8_9DINO</name>
<gene>
    <name evidence="1" type="ORF">PCOR1329_LOCUS5238</name>
</gene>
<protein>
    <submittedName>
        <fullName evidence="1">Uncharacterized protein</fullName>
    </submittedName>
</protein>
<keyword evidence="2" id="KW-1185">Reference proteome</keyword>
<organism evidence="1 2">
    <name type="scientific">Prorocentrum cordatum</name>
    <dbReference type="NCBI Taxonomy" id="2364126"/>
    <lineage>
        <taxon>Eukaryota</taxon>
        <taxon>Sar</taxon>
        <taxon>Alveolata</taxon>
        <taxon>Dinophyceae</taxon>
        <taxon>Prorocentrales</taxon>
        <taxon>Prorocentraceae</taxon>
        <taxon>Prorocentrum</taxon>
    </lineage>
</organism>
<dbReference type="EMBL" id="CAUYUJ010001376">
    <property type="protein sequence ID" value="CAK0795607.1"/>
    <property type="molecule type" value="Genomic_DNA"/>
</dbReference>
<sequence>MEPAKMFPRVTGIKFLQRQSSTDTSAPAIIPMGIMNMLAGICSKPMATKQDMGNQMPTILPTMSCAWPCRNTAMHTNQLQPIPLRKVTPKFSLIFFSATLIASSLVRPTFKLQAVTKPAKSKAPSRLPSQARANVLAICTGGNLPSNTAAGTVAAVPVISTPPVRRMSSRFTGKSAANTKV</sequence>
<evidence type="ECO:0000313" key="1">
    <source>
        <dbReference type="EMBL" id="CAK0795607.1"/>
    </source>
</evidence>
<comment type="caution">
    <text evidence="1">The sequence shown here is derived from an EMBL/GenBank/DDBJ whole genome shotgun (WGS) entry which is preliminary data.</text>
</comment>
<reference evidence="1" key="1">
    <citation type="submission" date="2023-10" db="EMBL/GenBank/DDBJ databases">
        <authorList>
            <person name="Chen Y."/>
            <person name="Shah S."/>
            <person name="Dougan E. K."/>
            <person name="Thang M."/>
            <person name="Chan C."/>
        </authorList>
    </citation>
    <scope>NUCLEOTIDE SEQUENCE [LARGE SCALE GENOMIC DNA]</scope>
</reference>
<proteinExistence type="predicted"/>
<dbReference type="Proteomes" id="UP001189429">
    <property type="component" value="Unassembled WGS sequence"/>
</dbReference>
<evidence type="ECO:0000313" key="2">
    <source>
        <dbReference type="Proteomes" id="UP001189429"/>
    </source>
</evidence>
<accession>A0ABN9PUP8</accession>